<evidence type="ECO:0000259" key="5">
    <source>
        <dbReference type="Pfam" id="PF17289"/>
    </source>
</evidence>
<accession>A0A2I6UG05</accession>
<proteinExistence type="predicted"/>
<keyword evidence="2" id="KW-0547">Nucleotide-binding</keyword>
<dbReference type="Pfam" id="PF17289">
    <property type="entry name" value="Terminase_6C"/>
    <property type="match status" value="1"/>
</dbReference>
<dbReference type="InterPro" id="IPR027417">
    <property type="entry name" value="P-loop_NTPase"/>
</dbReference>
<dbReference type="GO" id="GO:0005524">
    <property type="term" value="F:ATP binding"/>
    <property type="evidence" value="ECO:0007669"/>
    <property type="project" value="UniProtKB-KW"/>
</dbReference>
<dbReference type="RefSeq" id="YP_009639307.1">
    <property type="nucleotide sequence ID" value="NC_042348.1"/>
</dbReference>
<dbReference type="Proteomes" id="UP000259847">
    <property type="component" value="Segment"/>
</dbReference>
<evidence type="ECO:0000256" key="4">
    <source>
        <dbReference type="ARBA" id="ARBA00023219"/>
    </source>
</evidence>
<evidence type="ECO:0000256" key="1">
    <source>
        <dbReference type="ARBA" id="ARBA00022612"/>
    </source>
</evidence>
<dbReference type="InterPro" id="IPR035421">
    <property type="entry name" value="Terminase_6C"/>
</dbReference>
<dbReference type="Gene3D" id="3.40.50.300">
    <property type="entry name" value="P-loop containing nucleotide triphosphate hydrolases"/>
    <property type="match status" value="1"/>
</dbReference>
<evidence type="ECO:0000313" key="7">
    <source>
        <dbReference type="Proteomes" id="UP000259847"/>
    </source>
</evidence>
<keyword evidence="4" id="KW-0231">Viral genome packaging</keyword>
<keyword evidence="1" id="KW-1188">Viral release from host cell</keyword>
<reference evidence="6 7" key="1">
    <citation type="submission" date="2017-07" db="EMBL/GenBank/DDBJ databases">
        <title>Characterization of ecologically diverse viruses infecting co-occurring strains of cosmopolitan hyperhalophilic Bacteroidetes.</title>
        <authorList>
            <person name="Villamor J."/>
            <person name="Ramos-Barbero M.D."/>
            <person name="Gonzalez-Torres P."/>
            <person name="Gabaldon T."/>
            <person name="Rollesso-Mora R."/>
            <person name="Meseguer I."/>
            <person name="Martinez-Garcia M."/>
            <person name="Santos F."/>
            <person name="Anton J."/>
        </authorList>
    </citation>
    <scope>NUCLEOTIDE SEQUENCE [LARGE SCALE GENOMIC DNA]</scope>
</reference>
<evidence type="ECO:0000256" key="2">
    <source>
        <dbReference type="ARBA" id="ARBA00022741"/>
    </source>
</evidence>
<keyword evidence="7" id="KW-1185">Reference proteome</keyword>
<feature type="domain" description="Terminase large subunit gp17-like C-terminal" evidence="5">
    <location>
        <begin position="291"/>
        <end position="467"/>
    </location>
</feature>
<evidence type="ECO:0000256" key="3">
    <source>
        <dbReference type="ARBA" id="ARBA00022840"/>
    </source>
</evidence>
<organism evidence="6 7">
    <name type="scientific">Salinibacter phage M1EM-1</name>
    <dbReference type="NCBI Taxonomy" id="2681616"/>
    <lineage>
        <taxon>Viruses</taxon>
        <taxon>Duplodnaviria</taxon>
        <taxon>Heunggongvirae</taxon>
        <taxon>Uroviricota</taxon>
        <taxon>Caudoviricetes</taxon>
        <taxon>Holosalinivirus</taxon>
        <taxon>Holosalinivirus M1EM1</taxon>
    </lineage>
</organism>
<sequence>MTHSQWIDRVLELREALSGLPAEKRAEALSGLPARVKKKALRSPYLLGRDKQVEALTSDADTVLMLAGRGFGKGWTGAHWLLDRIERGHRATAIVAETAADVRDDVVEPAEKGSGVVEFAKNRELEPNFKRSESRIEYKAPHGAARSQTYSGDAGGEDLRGFSGSVAWIDELAKMRYARSVWEQINLTLREASGDLSSQLLVTTTPRPTPLIRELVEDPQVHVISGSSWENRANLDDRFARRLEKLEGTRLGRQEVAAEVLTGSGDLWDYEDITRAANRHDLPDFQRVCIGLDPSISNSTQEGTDEAGIVVVGLGTDGVAYVLADLSGDYTVDEWGAVTTAAYAGDPALAREYLQGPVRDEVGRAISQEYPWRRADVIHAEINQGGALVTQNIQSFGSHAAVNATHTTQSKRVRAEPVHHLYQREAPGGGAMVQHVGALSDLEDQLTSFQQDGDSPDRADALCYAVQELLLGDVSALSSDHVIPTD</sequence>
<evidence type="ECO:0000313" key="6">
    <source>
        <dbReference type="EMBL" id="AUO78912.1"/>
    </source>
</evidence>
<dbReference type="KEGG" id="vg:40236098"/>
<dbReference type="Pfam" id="PF03237">
    <property type="entry name" value="Terminase_6N"/>
    <property type="match status" value="1"/>
</dbReference>
<name>A0A2I6UG05_9CAUD</name>
<dbReference type="EMBL" id="MF580955">
    <property type="protein sequence ID" value="AUO78912.1"/>
    <property type="molecule type" value="Genomic_DNA"/>
</dbReference>
<protein>
    <submittedName>
        <fullName evidence="6">Terminase large subunit</fullName>
    </submittedName>
</protein>
<dbReference type="GeneID" id="40236098"/>
<keyword evidence="3" id="KW-0067">ATP-binding</keyword>